<reference evidence="2" key="1">
    <citation type="journal article" date="2020" name="New Phytol.">
        <title>Comparative genomics reveals dynamic genome evolution in host specialist ectomycorrhizal fungi.</title>
        <authorList>
            <person name="Lofgren L.A."/>
            <person name="Nguyen N.H."/>
            <person name="Vilgalys R."/>
            <person name="Ruytinx J."/>
            <person name="Liao H.L."/>
            <person name="Branco S."/>
            <person name="Kuo A."/>
            <person name="LaButti K."/>
            <person name="Lipzen A."/>
            <person name="Andreopoulos W."/>
            <person name="Pangilinan J."/>
            <person name="Riley R."/>
            <person name="Hundley H."/>
            <person name="Na H."/>
            <person name="Barry K."/>
            <person name="Grigoriev I.V."/>
            <person name="Stajich J.E."/>
            <person name="Kennedy P.G."/>
        </authorList>
    </citation>
    <scope>NUCLEOTIDE SEQUENCE</scope>
    <source>
        <strain evidence="2">MN1</strain>
    </source>
</reference>
<evidence type="ECO:0000313" key="3">
    <source>
        <dbReference type="Proteomes" id="UP000807769"/>
    </source>
</evidence>
<dbReference type="RefSeq" id="XP_041185472.1">
    <property type="nucleotide sequence ID" value="XM_041341393.1"/>
</dbReference>
<organism evidence="2 3">
    <name type="scientific">Suillus subaureus</name>
    <dbReference type="NCBI Taxonomy" id="48587"/>
    <lineage>
        <taxon>Eukaryota</taxon>
        <taxon>Fungi</taxon>
        <taxon>Dikarya</taxon>
        <taxon>Basidiomycota</taxon>
        <taxon>Agaricomycotina</taxon>
        <taxon>Agaricomycetes</taxon>
        <taxon>Agaricomycetidae</taxon>
        <taxon>Boletales</taxon>
        <taxon>Suillineae</taxon>
        <taxon>Suillaceae</taxon>
        <taxon>Suillus</taxon>
    </lineage>
</organism>
<evidence type="ECO:0000256" key="1">
    <source>
        <dbReference type="SAM" id="MobiDB-lite"/>
    </source>
</evidence>
<dbReference type="OrthoDB" id="504170at2759"/>
<comment type="caution">
    <text evidence="2">The sequence shown here is derived from an EMBL/GenBank/DDBJ whole genome shotgun (WGS) entry which is preliminary data.</text>
</comment>
<accession>A0A9P7DKR1</accession>
<dbReference type="EMBL" id="JABBWG010000217">
    <property type="protein sequence ID" value="KAG1797293.1"/>
    <property type="molecule type" value="Genomic_DNA"/>
</dbReference>
<evidence type="ECO:0000313" key="2">
    <source>
        <dbReference type="EMBL" id="KAG1797293.1"/>
    </source>
</evidence>
<dbReference type="AlphaFoldDB" id="A0A9P7DKR1"/>
<feature type="compositionally biased region" description="Pro residues" evidence="1">
    <location>
        <begin position="72"/>
        <end position="88"/>
    </location>
</feature>
<protein>
    <recommendedName>
        <fullName evidence="4">Protein kinase domain-containing protein</fullName>
    </recommendedName>
</protein>
<evidence type="ECO:0008006" key="4">
    <source>
        <dbReference type="Google" id="ProtNLM"/>
    </source>
</evidence>
<keyword evidence="3" id="KW-1185">Reference proteome</keyword>
<proteinExistence type="predicted"/>
<gene>
    <name evidence="2" type="ORF">BJ212DRAFT_1489003</name>
</gene>
<dbReference type="Proteomes" id="UP000807769">
    <property type="component" value="Unassembled WGS sequence"/>
</dbReference>
<feature type="region of interest" description="Disordered" evidence="1">
    <location>
        <begin position="60"/>
        <end position="88"/>
    </location>
</feature>
<dbReference type="GeneID" id="64635409"/>
<sequence>MSAHGHKHTGSVTQNHKAQLANAYNELGKELSSSKIRVVGNYTLGKVIGEGAYGKSCHKANSEGNVCLPHPRNTPPPPAPPPPCHSDV</sequence>
<name>A0A9P7DKR1_9AGAM</name>